<dbReference type="EMBL" id="CM000913">
    <property type="protein sequence ID" value="EFG05771.1"/>
    <property type="molecule type" value="Genomic_DNA"/>
</dbReference>
<evidence type="ECO:0000313" key="2">
    <source>
        <dbReference type="Proteomes" id="UP000002357"/>
    </source>
</evidence>
<accession>E2PV24</accession>
<name>E2PV24_STRCL</name>
<proteinExistence type="predicted"/>
<reference evidence="1 2" key="1">
    <citation type="journal article" date="2010" name="Genome Biol. Evol.">
        <title>The sequence of a 1.8-mb bacterial linear plasmid reveals a rich evolutionary reservoir of secondary metabolic pathways.</title>
        <authorList>
            <person name="Medema M.H."/>
            <person name="Trefzer A."/>
            <person name="Kovalchuk A."/>
            <person name="van den Berg M."/>
            <person name="Mueller U."/>
            <person name="Heijne W."/>
            <person name="Wu L."/>
            <person name="Alam M.T."/>
            <person name="Ronning C.M."/>
            <person name="Nierman W.C."/>
            <person name="Bovenberg R.A.L."/>
            <person name="Breitling R."/>
            <person name="Takano E."/>
        </authorList>
    </citation>
    <scope>NUCLEOTIDE SEQUENCE [LARGE SCALE GENOMIC DNA]</scope>
    <source>
        <strain evidence="2">ATCC 27064 / DSM 738 / JCM 4710 / NBRC 13307 / NCIMB 12785 / NRRL 3585 / VKM Ac-602</strain>
    </source>
</reference>
<dbReference type="KEGG" id="sclf:BB341_24465"/>
<gene>
    <name evidence="1" type="ORF">SCLAV_0695</name>
</gene>
<protein>
    <recommendedName>
        <fullName evidence="3">IrrE N-terminal-like domain-containing protein</fullName>
    </recommendedName>
</protein>
<evidence type="ECO:0000313" key="1">
    <source>
        <dbReference type="EMBL" id="EFG05771.1"/>
    </source>
</evidence>
<dbReference type="STRING" id="1901.BB341_24465"/>
<organism evidence="1 2">
    <name type="scientific">Streptomyces clavuligerus</name>
    <dbReference type="NCBI Taxonomy" id="1901"/>
    <lineage>
        <taxon>Bacteria</taxon>
        <taxon>Bacillati</taxon>
        <taxon>Actinomycetota</taxon>
        <taxon>Actinomycetes</taxon>
        <taxon>Kitasatosporales</taxon>
        <taxon>Streptomycetaceae</taxon>
        <taxon>Streptomyces</taxon>
    </lineage>
</organism>
<evidence type="ECO:0008006" key="3">
    <source>
        <dbReference type="Google" id="ProtNLM"/>
    </source>
</evidence>
<sequence>MDSPRAGAWVHRRRLPEGGEGGDMRALTLWWMRWRWARRIRTELGLSEAPSLQEVVDAVAARRGRPVRLLVEPLEPRLSGYCAQSDTTDYIVVDANAGPVLQYQVVCHELVHLHRGHRPADHDVLDDETAHALFSTVSPEIVRMVLGRGAYDADAEIEAEVIGTVLLQCLDLSRTPVTALSASFQGGGTGV</sequence>
<keyword evidence="2" id="KW-1185">Reference proteome</keyword>
<dbReference type="AlphaFoldDB" id="E2PV24"/>
<dbReference type="Proteomes" id="UP000002357">
    <property type="component" value="Chromosome"/>
</dbReference>
<dbReference type="eggNOG" id="ENOG5030HU7">
    <property type="taxonomic scope" value="Bacteria"/>
</dbReference>